<accession>A0A2S8J189</accession>
<comment type="caution">
    <text evidence="1">The sequence shown here is derived from an EMBL/GenBank/DDBJ whole genome shotgun (WGS) entry which is preliminary data.</text>
</comment>
<gene>
    <name evidence="1" type="ORF">C5613_27020</name>
</gene>
<organism evidence="1 2">
    <name type="scientific">Rhodococcus opacus</name>
    <name type="common">Nocardia opaca</name>
    <dbReference type="NCBI Taxonomy" id="37919"/>
    <lineage>
        <taxon>Bacteria</taxon>
        <taxon>Bacillati</taxon>
        <taxon>Actinomycetota</taxon>
        <taxon>Actinomycetes</taxon>
        <taxon>Mycobacteriales</taxon>
        <taxon>Nocardiaceae</taxon>
        <taxon>Rhodococcus</taxon>
    </lineage>
</organism>
<evidence type="ECO:0000313" key="2">
    <source>
        <dbReference type="Proteomes" id="UP000239290"/>
    </source>
</evidence>
<dbReference type="SUPFAM" id="SSF160104">
    <property type="entry name" value="Acetoacetate decarboxylase-like"/>
    <property type="match status" value="1"/>
</dbReference>
<proteinExistence type="predicted"/>
<protein>
    <submittedName>
        <fullName evidence="1">Acetoacetate decarboxylase</fullName>
    </submittedName>
</protein>
<dbReference type="InterPro" id="IPR023375">
    <property type="entry name" value="ADC_dom_sf"/>
</dbReference>
<sequence length="259" mass="28861">MSWEPATRTAGRSLGADLRRALAIGDPRRSLYRDAHYFTATVDIDPTHITQWLPTGVRPTEPARADLFTAYFPDNNFQSPGYHEAGLFVHVNTMRGTGIHCPWMIVDDDVALIIGRELLGYPKKLGQIDWTLTDTDIHAEAGRRGHTLLTMGGRLGAVIADPPPILARPHRNVVGLTGLFPSWLLAFTPRESVVEVRRIEDLTLQIRGSERDPLDQMGIGQVIEARLHRVDLPGVRVPPIPIRPLTPLFGATRMRPRTL</sequence>
<dbReference type="Pfam" id="PF06314">
    <property type="entry name" value="ADC"/>
    <property type="match status" value="1"/>
</dbReference>
<dbReference type="AlphaFoldDB" id="A0A2S8J189"/>
<dbReference type="Gene3D" id="2.40.400.10">
    <property type="entry name" value="Acetoacetate decarboxylase-like"/>
    <property type="match status" value="1"/>
</dbReference>
<name>A0A2S8J189_RHOOP</name>
<reference evidence="2" key="1">
    <citation type="submission" date="2018-02" db="EMBL/GenBank/DDBJ databases">
        <title>Draft genome sequencing of Rhodococcus opacus KU647198.</title>
        <authorList>
            <person name="Zheng B.-X."/>
        </authorList>
    </citation>
    <scope>NUCLEOTIDE SEQUENCE [LARGE SCALE GENOMIC DNA]</scope>
    <source>
        <strain evidence="2">04-OD7</strain>
    </source>
</reference>
<dbReference type="RefSeq" id="WP_105419131.1">
    <property type="nucleotide sequence ID" value="NZ_PUIO01000038.1"/>
</dbReference>
<dbReference type="InterPro" id="IPR010451">
    <property type="entry name" value="Acetoacetate_decarboxylase"/>
</dbReference>
<dbReference type="EMBL" id="PUIO01000038">
    <property type="protein sequence ID" value="PQP20831.1"/>
    <property type="molecule type" value="Genomic_DNA"/>
</dbReference>
<dbReference type="GO" id="GO:0016829">
    <property type="term" value="F:lyase activity"/>
    <property type="evidence" value="ECO:0007669"/>
    <property type="project" value="InterPro"/>
</dbReference>
<dbReference type="Proteomes" id="UP000239290">
    <property type="component" value="Unassembled WGS sequence"/>
</dbReference>
<evidence type="ECO:0000313" key="1">
    <source>
        <dbReference type="EMBL" id="PQP20831.1"/>
    </source>
</evidence>